<accession>A0A1J1HJE2</accession>
<dbReference type="AlphaFoldDB" id="A0A1J1HJE2"/>
<evidence type="ECO:0000313" key="1">
    <source>
        <dbReference type="EMBL" id="CRK87682.1"/>
    </source>
</evidence>
<name>A0A1J1HJE2_9DIPT</name>
<proteinExistence type="predicted"/>
<sequence length="80" mass="8794">MSLTTLRQQLRLIKCGLIVALCLEQKPELFISTSKLIHQNAASATISKVKRHLKATAATALMTMILKSIASSDIMNEKIL</sequence>
<reference evidence="1 2" key="1">
    <citation type="submission" date="2015-04" db="EMBL/GenBank/DDBJ databases">
        <authorList>
            <person name="Syromyatnikov M.Y."/>
            <person name="Popov V.N."/>
        </authorList>
    </citation>
    <scope>NUCLEOTIDE SEQUENCE [LARGE SCALE GENOMIC DNA]</scope>
</reference>
<dbReference type="EMBL" id="CVRI01000004">
    <property type="protein sequence ID" value="CRK87682.1"/>
    <property type="molecule type" value="Genomic_DNA"/>
</dbReference>
<keyword evidence="2" id="KW-1185">Reference proteome</keyword>
<evidence type="ECO:0000313" key="2">
    <source>
        <dbReference type="Proteomes" id="UP000183832"/>
    </source>
</evidence>
<dbReference type="Proteomes" id="UP000183832">
    <property type="component" value="Unassembled WGS sequence"/>
</dbReference>
<organism evidence="1 2">
    <name type="scientific">Clunio marinus</name>
    <dbReference type="NCBI Taxonomy" id="568069"/>
    <lineage>
        <taxon>Eukaryota</taxon>
        <taxon>Metazoa</taxon>
        <taxon>Ecdysozoa</taxon>
        <taxon>Arthropoda</taxon>
        <taxon>Hexapoda</taxon>
        <taxon>Insecta</taxon>
        <taxon>Pterygota</taxon>
        <taxon>Neoptera</taxon>
        <taxon>Endopterygota</taxon>
        <taxon>Diptera</taxon>
        <taxon>Nematocera</taxon>
        <taxon>Chironomoidea</taxon>
        <taxon>Chironomidae</taxon>
        <taxon>Clunio</taxon>
    </lineage>
</organism>
<protein>
    <submittedName>
        <fullName evidence="1">CLUMA_CG001473, isoform A</fullName>
    </submittedName>
</protein>
<gene>
    <name evidence="1" type="ORF">CLUMA_CG001473</name>
</gene>